<evidence type="ECO:0000313" key="2">
    <source>
        <dbReference type="EMBL" id="XBO70180.1"/>
    </source>
</evidence>
<sequence length="68" mass="7588">MMTKLSIVAAVDCLYRQPSLLAIVFVVISYKSVFIVLLELAPLLSSERQSSTAMVRMVRRWVDAENAG</sequence>
<reference evidence="2" key="1">
    <citation type="submission" date="2022-06" db="EMBL/GenBank/DDBJ databases">
        <title>A novel DMS-producing enzyme.</title>
        <authorList>
            <person name="Zhang Y."/>
        </authorList>
    </citation>
    <scope>NUCLEOTIDE SEQUENCE</scope>
    <source>
        <strain evidence="2">RT37</strain>
    </source>
</reference>
<dbReference type="AlphaFoldDB" id="A0AAU7KFL1"/>
<proteinExistence type="predicted"/>
<organism evidence="2">
    <name type="scientific">Halomonas sp. RT37</name>
    <dbReference type="NCBI Taxonomy" id="2950872"/>
    <lineage>
        <taxon>Bacteria</taxon>
        <taxon>Pseudomonadati</taxon>
        <taxon>Pseudomonadota</taxon>
        <taxon>Gammaproteobacteria</taxon>
        <taxon>Oceanospirillales</taxon>
        <taxon>Halomonadaceae</taxon>
        <taxon>Halomonas</taxon>
    </lineage>
</organism>
<name>A0AAU7KFL1_9GAMM</name>
<feature type="transmembrane region" description="Helical" evidence="1">
    <location>
        <begin position="20"/>
        <end position="44"/>
    </location>
</feature>
<gene>
    <name evidence="2" type="ORF">NFG58_16370</name>
</gene>
<evidence type="ECO:0000256" key="1">
    <source>
        <dbReference type="SAM" id="Phobius"/>
    </source>
</evidence>
<keyword evidence="1" id="KW-0812">Transmembrane</keyword>
<keyword evidence="1" id="KW-0472">Membrane</keyword>
<dbReference type="EMBL" id="CP098827">
    <property type="protein sequence ID" value="XBO70180.1"/>
    <property type="molecule type" value="Genomic_DNA"/>
</dbReference>
<keyword evidence="1" id="KW-1133">Transmembrane helix</keyword>
<accession>A0AAU7KFL1</accession>
<dbReference type="RefSeq" id="WP_348826990.1">
    <property type="nucleotide sequence ID" value="NZ_CP098827.1"/>
</dbReference>
<protein>
    <submittedName>
        <fullName evidence="2">Uncharacterized protein</fullName>
    </submittedName>
</protein>